<organism evidence="1 2">
    <name type="scientific">Trichoderma arundinaceum</name>
    <dbReference type="NCBI Taxonomy" id="490622"/>
    <lineage>
        <taxon>Eukaryota</taxon>
        <taxon>Fungi</taxon>
        <taxon>Dikarya</taxon>
        <taxon>Ascomycota</taxon>
        <taxon>Pezizomycotina</taxon>
        <taxon>Sordariomycetes</taxon>
        <taxon>Hypocreomycetidae</taxon>
        <taxon>Hypocreales</taxon>
        <taxon>Hypocreaceae</taxon>
        <taxon>Trichoderma</taxon>
    </lineage>
</organism>
<reference evidence="1 2" key="1">
    <citation type="journal article" date="2018" name="PLoS Pathog.">
        <title>Evolution of structural diversity of trichothecenes, a family of toxins produced by plant pathogenic and entomopathogenic fungi.</title>
        <authorList>
            <person name="Proctor R.H."/>
            <person name="McCormick S.P."/>
            <person name="Kim H.S."/>
            <person name="Cardoza R.E."/>
            <person name="Stanley A.M."/>
            <person name="Lindo L."/>
            <person name="Kelly A."/>
            <person name="Brown D.W."/>
            <person name="Lee T."/>
            <person name="Vaughan M.M."/>
            <person name="Alexander N.J."/>
            <person name="Busman M."/>
            <person name="Gutierrez S."/>
        </authorList>
    </citation>
    <scope>NUCLEOTIDE SEQUENCE [LARGE SCALE GENOMIC DNA]</scope>
    <source>
        <strain evidence="1 2">IBT 40837</strain>
    </source>
</reference>
<dbReference type="EMBL" id="PXOA01001018">
    <property type="protein sequence ID" value="RFU72043.1"/>
    <property type="molecule type" value="Genomic_DNA"/>
</dbReference>
<evidence type="ECO:0000313" key="1">
    <source>
        <dbReference type="EMBL" id="RFU72043.1"/>
    </source>
</evidence>
<dbReference type="Proteomes" id="UP000266272">
    <property type="component" value="Unassembled WGS sequence"/>
</dbReference>
<gene>
    <name evidence="1" type="ORF">TARUN_10220</name>
</gene>
<keyword evidence="2" id="KW-1185">Reference proteome</keyword>
<dbReference type="AlphaFoldDB" id="A0A395N8P0"/>
<comment type="caution">
    <text evidence="1">The sequence shown here is derived from an EMBL/GenBank/DDBJ whole genome shotgun (WGS) entry which is preliminary data.</text>
</comment>
<proteinExistence type="predicted"/>
<accession>A0A395N8P0</accession>
<sequence length="149" mass="16227">MQTGELRIELGGSWTAKGSGLVPFFFPNPDALTILSVHSTLLLLLLPSLGKTFFFSEAVWLVRLPGLHMHLHLPLRPLQLPVCSASSEPPILPLPLLLALRAGPEPTLAVFLPLRPRLLPVASMPALVRYSRRENTTKHPLGPTAPARA</sequence>
<name>A0A395N8P0_TRIAR</name>
<evidence type="ECO:0000313" key="2">
    <source>
        <dbReference type="Proteomes" id="UP000266272"/>
    </source>
</evidence>
<protein>
    <submittedName>
        <fullName evidence="1">Uncharacterized protein</fullName>
    </submittedName>
</protein>